<dbReference type="SMART" id="SM00398">
    <property type="entry name" value="HMG"/>
    <property type="match status" value="1"/>
</dbReference>
<feature type="compositionally biased region" description="Low complexity" evidence="9">
    <location>
        <begin position="511"/>
        <end position="521"/>
    </location>
</feature>
<feature type="region of interest" description="Disordered" evidence="9">
    <location>
        <begin position="1"/>
        <end position="45"/>
    </location>
</feature>
<dbReference type="PROSITE" id="PS50118">
    <property type="entry name" value="HMG_BOX_2"/>
    <property type="match status" value="1"/>
</dbReference>
<dbReference type="GO" id="GO:0000981">
    <property type="term" value="F:DNA-binding transcription factor activity, RNA polymerase II-specific"/>
    <property type="evidence" value="ECO:0007669"/>
    <property type="project" value="TreeGrafter"/>
</dbReference>
<dbReference type="CDD" id="cd01389">
    <property type="entry name" value="HMG-box_ROX1-like"/>
    <property type="match status" value="1"/>
</dbReference>
<name>A0AAN6P4M7_9PEZI</name>
<dbReference type="InterPro" id="IPR009071">
    <property type="entry name" value="HMG_box_dom"/>
</dbReference>
<evidence type="ECO:0000256" key="7">
    <source>
        <dbReference type="ARBA" id="ARBA00023242"/>
    </source>
</evidence>
<evidence type="ECO:0000259" key="10">
    <source>
        <dbReference type="PROSITE" id="PS50118"/>
    </source>
</evidence>
<dbReference type="InterPro" id="IPR018937">
    <property type="entry name" value="MMgT"/>
</dbReference>
<keyword evidence="12" id="KW-1185">Reference proteome</keyword>
<feature type="region of interest" description="Disordered" evidence="9">
    <location>
        <begin position="440"/>
        <end position="460"/>
    </location>
</feature>
<organism evidence="11 12">
    <name type="scientific">Pseudoneurospora amorphoporcata</name>
    <dbReference type="NCBI Taxonomy" id="241081"/>
    <lineage>
        <taxon>Eukaryota</taxon>
        <taxon>Fungi</taxon>
        <taxon>Dikarya</taxon>
        <taxon>Ascomycota</taxon>
        <taxon>Pezizomycotina</taxon>
        <taxon>Sordariomycetes</taxon>
        <taxon>Sordariomycetidae</taxon>
        <taxon>Sordariales</taxon>
        <taxon>Sordariaceae</taxon>
        <taxon>Pseudoneurospora</taxon>
    </lineage>
</organism>
<keyword evidence="4" id="KW-1133">Transmembrane helix</keyword>
<dbReference type="EMBL" id="MU859066">
    <property type="protein sequence ID" value="KAK3956384.1"/>
    <property type="molecule type" value="Genomic_DNA"/>
</dbReference>
<accession>A0AAN6P4M7</accession>
<dbReference type="SUPFAM" id="SSF47095">
    <property type="entry name" value="HMG-box"/>
    <property type="match status" value="1"/>
</dbReference>
<feature type="domain" description="HMG box" evidence="10">
    <location>
        <begin position="162"/>
        <end position="230"/>
    </location>
</feature>
<protein>
    <submittedName>
        <fullName evidence="11">Membrane magnesium transporter-domain-containing protein</fullName>
    </submittedName>
</protein>
<evidence type="ECO:0000256" key="5">
    <source>
        <dbReference type="ARBA" id="ARBA00023125"/>
    </source>
</evidence>
<proteinExistence type="inferred from homology"/>
<dbReference type="PANTHER" id="PTHR45789">
    <property type="entry name" value="FI18025P1"/>
    <property type="match status" value="1"/>
</dbReference>
<dbReference type="GO" id="GO:0000978">
    <property type="term" value="F:RNA polymerase II cis-regulatory region sequence-specific DNA binding"/>
    <property type="evidence" value="ECO:0007669"/>
    <property type="project" value="TreeGrafter"/>
</dbReference>
<feature type="region of interest" description="Disordered" evidence="9">
    <location>
        <begin position="219"/>
        <end position="262"/>
    </location>
</feature>
<dbReference type="Pfam" id="PF10270">
    <property type="entry name" value="MMgT"/>
    <property type="match status" value="1"/>
</dbReference>
<evidence type="ECO:0000256" key="8">
    <source>
        <dbReference type="PROSITE-ProRule" id="PRU00267"/>
    </source>
</evidence>
<evidence type="ECO:0000256" key="2">
    <source>
        <dbReference type="ARBA" id="ARBA00006109"/>
    </source>
</evidence>
<dbReference type="GO" id="GO:0005634">
    <property type="term" value="C:nucleus"/>
    <property type="evidence" value="ECO:0007669"/>
    <property type="project" value="UniProtKB-UniRule"/>
</dbReference>
<dbReference type="InterPro" id="IPR036910">
    <property type="entry name" value="HMG_box_dom_sf"/>
</dbReference>
<feature type="compositionally biased region" description="Polar residues" evidence="9">
    <location>
        <begin position="35"/>
        <end position="45"/>
    </location>
</feature>
<feature type="region of interest" description="Disordered" evidence="9">
    <location>
        <begin position="77"/>
        <end position="110"/>
    </location>
</feature>
<reference evidence="11" key="2">
    <citation type="submission" date="2023-06" db="EMBL/GenBank/DDBJ databases">
        <authorList>
            <consortium name="Lawrence Berkeley National Laboratory"/>
            <person name="Mondo S.J."/>
            <person name="Hensen N."/>
            <person name="Bonometti L."/>
            <person name="Westerberg I."/>
            <person name="Brannstrom I.O."/>
            <person name="Guillou S."/>
            <person name="Cros-Aarteil S."/>
            <person name="Calhoun S."/>
            <person name="Haridas S."/>
            <person name="Kuo A."/>
            <person name="Pangilinan J."/>
            <person name="Riley R."/>
            <person name="Labutti K."/>
            <person name="Andreopoulos B."/>
            <person name="Lipzen A."/>
            <person name="Chen C."/>
            <person name="Yanf M."/>
            <person name="Daum C."/>
            <person name="Ng V."/>
            <person name="Clum A."/>
            <person name="Steindorff A."/>
            <person name="Ohm R."/>
            <person name="Martin F."/>
            <person name="Silar P."/>
            <person name="Natvig D."/>
            <person name="Lalanne C."/>
            <person name="Gautier V."/>
            <person name="Ament-Velasquez S.L."/>
            <person name="Kruys A."/>
            <person name="Hutchinson M.I."/>
            <person name="Powell A.J."/>
            <person name="Barry K."/>
            <person name="Miller A.N."/>
            <person name="Grigoriev I.V."/>
            <person name="Debuchy R."/>
            <person name="Gladieux P."/>
            <person name="Thoren M.H."/>
            <person name="Johannesson H."/>
        </authorList>
    </citation>
    <scope>NUCLEOTIDE SEQUENCE</scope>
    <source>
        <strain evidence="11">CBS 626.80</strain>
    </source>
</reference>
<dbReference type="Pfam" id="PF00505">
    <property type="entry name" value="HMG_box"/>
    <property type="match status" value="1"/>
</dbReference>
<dbReference type="Proteomes" id="UP001303222">
    <property type="component" value="Unassembled WGS sequence"/>
</dbReference>
<dbReference type="GO" id="GO:0012505">
    <property type="term" value="C:endomembrane system"/>
    <property type="evidence" value="ECO:0007669"/>
    <property type="project" value="UniProtKB-SubCell"/>
</dbReference>
<evidence type="ECO:0000256" key="9">
    <source>
        <dbReference type="SAM" id="MobiDB-lite"/>
    </source>
</evidence>
<feature type="compositionally biased region" description="Low complexity" evidence="9">
    <location>
        <begin position="535"/>
        <end position="548"/>
    </location>
</feature>
<keyword evidence="6" id="KW-0472">Membrane</keyword>
<feature type="DNA-binding region" description="HMG box" evidence="8">
    <location>
        <begin position="162"/>
        <end position="230"/>
    </location>
</feature>
<evidence type="ECO:0000256" key="4">
    <source>
        <dbReference type="ARBA" id="ARBA00022989"/>
    </source>
</evidence>
<evidence type="ECO:0000313" key="12">
    <source>
        <dbReference type="Proteomes" id="UP001303222"/>
    </source>
</evidence>
<dbReference type="Gene3D" id="1.10.30.10">
    <property type="entry name" value="High mobility group box domain"/>
    <property type="match status" value="1"/>
</dbReference>
<reference evidence="11" key="1">
    <citation type="journal article" date="2023" name="Mol. Phylogenet. Evol.">
        <title>Genome-scale phylogeny and comparative genomics of the fungal order Sordariales.</title>
        <authorList>
            <person name="Hensen N."/>
            <person name="Bonometti L."/>
            <person name="Westerberg I."/>
            <person name="Brannstrom I.O."/>
            <person name="Guillou S."/>
            <person name="Cros-Aarteil S."/>
            <person name="Calhoun S."/>
            <person name="Haridas S."/>
            <person name="Kuo A."/>
            <person name="Mondo S."/>
            <person name="Pangilinan J."/>
            <person name="Riley R."/>
            <person name="LaButti K."/>
            <person name="Andreopoulos B."/>
            <person name="Lipzen A."/>
            <person name="Chen C."/>
            <person name="Yan M."/>
            <person name="Daum C."/>
            <person name="Ng V."/>
            <person name="Clum A."/>
            <person name="Steindorff A."/>
            <person name="Ohm R.A."/>
            <person name="Martin F."/>
            <person name="Silar P."/>
            <person name="Natvig D.O."/>
            <person name="Lalanne C."/>
            <person name="Gautier V."/>
            <person name="Ament-Velasquez S.L."/>
            <person name="Kruys A."/>
            <person name="Hutchinson M.I."/>
            <person name="Powell A.J."/>
            <person name="Barry K."/>
            <person name="Miller A.N."/>
            <person name="Grigoriev I.V."/>
            <person name="Debuchy R."/>
            <person name="Gladieux P."/>
            <person name="Hiltunen Thoren M."/>
            <person name="Johannesson H."/>
        </authorList>
    </citation>
    <scope>NUCLEOTIDE SEQUENCE</scope>
    <source>
        <strain evidence="11">CBS 626.80</strain>
    </source>
</reference>
<evidence type="ECO:0000256" key="1">
    <source>
        <dbReference type="ARBA" id="ARBA00004127"/>
    </source>
</evidence>
<sequence length="816" mass="91427">MTFPSQLLENMAPAVPFQTHSQPGTRYGTPVPHPLSNSQSFDTGLQQQYQRAISVHPPYSTPATSPPTPARHAELMNSNIRNSPLRNLTRSSKIEKKPPRKKKSSADSKKLEGKVASLLLDKPLSQQKVPEDLVITNMEEYVNRGKDVRQREVESGKNPGKVKRPMNAFMLYRKTYQGVAKGWADEHNHQVVSRVCGMSWPMEPEQVREQFKAWAEKERENHQQAFPDYKFTPTKPSKAPKYKDGNESECSDPEWDPTGSMRSRALTRARSLTRASSDDFDDHPQYVMGRLTYPPYGYSASNYNTMAAFAGHRSAFEYSNPCKAMPAPYEPHTGALRDGSYYEAQVHTPPRHVHHGMSVEDIVMRRTPSPTMAYSGGHSHGLSMSKADAHSLSQYSQPMFSDHFTASPPQYDLPTQQSQLLKQEHYDHQHEQKYDPHLEQKYHHHSHDSQHEQKYDAHHHEHKYHMLDEPPRIDPSLENVYTTSAGAGIHSMIGNDGGGGGDGDNKNSVMTQATTSSTQSAWQPNASGSSGGAGPMASGADSDNGSGSQFVDSFNMYEDDQMRPLIENDWQVESVDPPLPDSSHFDMSWMTDQPVVADAITVKTELTKLTDFGATAANNLYQVKWAIVTYLVALDVKHRALDIDNPSSTFQTPRRPNRLQPNLPIAYDPILDASYATIVHLNNVNHDVDIQNHHRLWQPSPRPYHAALQSFKAAATSTLTSSTPVASSLPVDIAIETIVATLVIVLGLVLGTRPLRPIQWRVWAGKIEREGEEGFLGNNGEVEKDYLGNPFSYLESRPSFVDIRKQRKEFADFVKQ</sequence>
<feature type="region of interest" description="Disordered" evidence="9">
    <location>
        <begin position="491"/>
        <end position="552"/>
    </location>
</feature>
<keyword evidence="7 8" id="KW-0539">Nucleus</keyword>
<dbReference type="PANTHER" id="PTHR45789:SF2">
    <property type="entry name" value="FI18025P1"/>
    <property type="match status" value="1"/>
</dbReference>
<comment type="similarity">
    <text evidence="2">Belongs to the membrane magnesium transporter (TC 1.A.67) family.</text>
</comment>
<comment type="subcellular location">
    <subcellularLocation>
        <location evidence="1">Endomembrane system</location>
        <topology evidence="1">Multi-pass membrane protein</topology>
    </subcellularLocation>
</comment>
<feature type="compositionally biased region" description="Polar residues" evidence="9">
    <location>
        <begin position="77"/>
        <end position="90"/>
    </location>
</feature>
<evidence type="ECO:0000256" key="6">
    <source>
        <dbReference type="ARBA" id="ARBA00023136"/>
    </source>
</evidence>
<evidence type="ECO:0000313" key="11">
    <source>
        <dbReference type="EMBL" id="KAK3956384.1"/>
    </source>
</evidence>
<keyword evidence="3" id="KW-0812">Transmembrane</keyword>
<comment type="caution">
    <text evidence="11">The sequence shown here is derived from an EMBL/GenBank/DDBJ whole genome shotgun (WGS) entry which is preliminary data.</text>
</comment>
<gene>
    <name evidence="11" type="ORF">QBC32DRAFT_389673</name>
</gene>
<dbReference type="AlphaFoldDB" id="A0AAN6P4M7"/>
<dbReference type="InterPro" id="IPR051356">
    <property type="entry name" value="SOX/SOX-like_TF"/>
</dbReference>
<evidence type="ECO:0000256" key="3">
    <source>
        <dbReference type="ARBA" id="ARBA00022692"/>
    </source>
</evidence>
<keyword evidence="5 8" id="KW-0238">DNA-binding</keyword>